<dbReference type="SUPFAM" id="SSF53901">
    <property type="entry name" value="Thiolase-like"/>
    <property type="match status" value="2"/>
</dbReference>
<proteinExistence type="predicted"/>
<dbReference type="Gene3D" id="3.40.47.10">
    <property type="match status" value="1"/>
</dbReference>
<name>A0A0F9P6Y0_9ZZZZ</name>
<gene>
    <name evidence="2" type="ORF">LCGC14_0938440</name>
</gene>
<feature type="non-terminal residue" evidence="2">
    <location>
        <position position="1"/>
    </location>
</feature>
<comment type="caution">
    <text evidence="2">The sequence shown here is derived from an EMBL/GenBank/DDBJ whole genome shotgun (WGS) entry which is preliminary data.</text>
</comment>
<dbReference type="InterPro" id="IPR055140">
    <property type="entry name" value="Thiolase_C_2"/>
</dbReference>
<dbReference type="EMBL" id="LAZR01003267">
    <property type="protein sequence ID" value="KKN20167.1"/>
    <property type="molecule type" value="Genomic_DNA"/>
</dbReference>
<protein>
    <recommendedName>
        <fullName evidence="1">Thiolase C-terminal domain-containing protein</fullName>
    </recommendedName>
</protein>
<feature type="domain" description="Thiolase C-terminal" evidence="1">
    <location>
        <begin position="122"/>
        <end position="268"/>
    </location>
</feature>
<dbReference type="InterPro" id="IPR016039">
    <property type="entry name" value="Thiolase-like"/>
</dbReference>
<dbReference type="PANTHER" id="PTHR42870:SF6">
    <property type="entry name" value="ACETYL-COA C-ACYLTRANSFERASE"/>
    <property type="match status" value="1"/>
</dbReference>
<dbReference type="GO" id="GO:0016746">
    <property type="term" value="F:acyltransferase activity"/>
    <property type="evidence" value="ECO:0007669"/>
    <property type="project" value="InterPro"/>
</dbReference>
<dbReference type="Pfam" id="PF22691">
    <property type="entry name" value="Thiolase_C_1"/>
    <property type="match status" value="1"/>
</dbReference>
<organism evidence="2">
    <name type="scientific">marine sediment metagenome</name>
    <dbReference type="NCBI Taxonomy" id="412755"/>
    <lineage>
        <taxon>unclassified sequences</taxon>
        <taxon>metagenomes</taxon>
        <taxon>ecological metagenomes</taxon>
    </lineage>
</organism>
<accession>A0A0F9P6Y0</accession>
<sequence>PGLYAAIASAHFHKYGTTPEDLMRVGIKNHENGKENPYAQMQQSISDIMASKRKRYESQGREVPDWKDEIDFLKSSANPMIASPLRLFDCSLVTDGAACVFLAGEEVARKYTDNPIWITGTGQGSASLSLHDRNEITTFIAAKEAARQAYTMSGKSPKDIQIAEVHDCFTIAEILAIEDLGFYEKGKAVEAIKEGETKLDGVRPINTSGGLKSKGHPVGASGIAMAVETFKQMRGLAERNRQVKDDVECALTHNLGGSGGTCVVTIYEK</sequence>
<dbReference type="PANTHER" id="PTHR42870">
    <property type="entry name" value="ACETYL-COA C-ACETYLTRANSFERASE"/>
    <property type="match status" value="1"/>
</dbReference>
<reference evidence="2" key="1">
    <citation type="journal article" date="2015" name="Nature">
        <title>Complex archaea that bridge the gap between prokaryotes and eukaryotes.</title>
        <authorList>
            <person name="Spang A."/>
            <person name="Saw J.H."/>
            <person name="Jorgensen S.L."/>
            <person name="Zaremba-Niedzwiedzka K."/>
            <person name="Martijn J."/>
            <person name="Lind A.E."/>
            <person name="van Eijk R."/>
            <person name="Schleper C."/>
            <person name="Guy L."/>
            <person name="Ettema T.J."/>
        </authorList>
    </citation>
    <scope>NUCLEOTIDE SEQUENCE</scope>
</reference>
<dbReference type="CDD" id="cd00829">
    <property type="entry name" value="SCP-x_thiolase"/>
    <property type="match status" value="1"/>
</dbReference>
<evidence type="ECO:0000313" key="2">
    <source>
        <dbReference type="EMBL" id="KKN20167.1"/>
    </source>
</evidence>
<evidence type="ECO:0000259" key="1">
    <source>
        <dbReference type="Pfam" id="PF22691"/>
    </source>
</evidence>
<dbReference type="AlphaFoldDB" id="A0A0F9P6Y0"/>